<dbReference type="Pfam" id="PF02654">
    <property type="entry name" value="CobS"/>
    <property type="match status" value="1"/>
</dbReference>
<evidence type="ECO:0000256" key="8">
    <source>
        <dbReference type="ARBA" id="ARBA00022573"/>
    </source>
</evidence>
<comment type="caution">
    <text evidence="20">The sequence shown here is derived from an EMBL/GenBank/DDBJ whole genome shotgun (WGS) entry which is preliminary data.</text>
</comment>
<keyword evidence="12 19" id="KW-1133">Transmembrane helix</keyword>
<comment type="pathway">
    <text evidence="3 19">Cofactor biosynthesis; adenosylcobalamin biosynthesis; adenosylcobalamin from cob(II)yrinate a,c-diamide: step 7/7.</text>
</comment>
<feature type="transmembrane region" description="Helical" evidence="19">
    <location>
        <begin position="205"/>
        <end position="224"/>
    </location>
</feature>
<dbReference type="PANTHER" id="PTHR34148">
    <property type="entry name" value="ADENOSYLCOBINAMIDE-GDP RIBAZOLETRANSFERASE"/>
    <property type="match status" value="1"/>
</dbReference>
<evidence type="ECO:0000256" key="13">
    <source>
        <dbReference type="ARBA" id="ARBA00023136"/>
    </source>
</evidence>
<evidence type="ECO:0000313" key="20">
    <source>
        <dbReference type="EMBL" id="TCJ03711.1"/>
    </source>
</evidence>
<comment type="function">
    <text evidence="14 19">Joins adenosylcobinamide-GDP and alpha-ribazole to generate adenosylcobalamin (Ado-cobalamin). Also synthesizes adenosylcobalamin 5'-phosphate from adenosylcobinamide-GDP and alpha-ribazole 5'-phosphate.</text>
</comment>
<evidence type="ECO:0000256" key="2">
    <source>
        <dbReference type="ARBA" id="ARBA00004651"/>
    </source>
</evidence>
<dbReference type="EC" id="2.7.8.26" evidence="5 19"/>
<comment type="cofactor">
    <cofactor evidence="1 19">
        <name>Mg(2+)</name>
        <dbReference type="ChEBI" id="CHEBI:18420"/>
    </cofactor>
</comment>
<evidence type="ECO:0000256" key="18">
    <source>
        <dbReference type="ARBA" id="ARBA00049504"/>
    </source>
</evidence>
<evidence type="ECO:0000256" key="5">
    <source>
        <dbReference type="ARBA" id="ARBA00013200"/>
    </source>
</evidence>
<evidence type="ECO:0000256" key="12">
    <source>
        <dbReference type="ARBA" id="ARBA00022989"/>
    </source>
</evidence>
<dbReference type="HAMAP" id="MF_00719">
    <property type="entry name" value="CobS"/>
    <property type="match status" value="1"/>
</dbReference>
<dbReference type="RefSeq" id="WP_131237215.1">
    <property type="nucleotide sequence ID" value="NZ_CP183326.1"/>
</dbReference>
<evidence type="ECO:0000256" key="7">
    <source>
        <dbReference type="ARBA" id="ARBA00022475"/>
    </source>
</evidence>
<keyword evidence="8 19" id="KW-0169">Cobalamin biosynthesis</keyword>
<dbReference type="AlphaFoldDB" id="A0A4R1AU97"/>
<evidence type="ECO:0000256" key="16">
    <source>
        <dbReference type="ARBA" id="ARBA00032853"/>
    </source>
</evidence>
<evidence type="ECO:0000313" key="21">
    <source>
        <dbReference type="Proteomes" id="UP000293846"/>
    </source>
</evidence>
<organism evidence="20 21">
    <name type="scientific">Cytobacillus praedii</name>
    <dbReference type="NCBI Taxonomy" id="1742358"/>
    <lineage>
        <taxon>Bacteria</taxon>
        <taxon>Bacillati</taxon>
        <taxon>Bacillota</taxon>
        <taxon>Bacilli</taxon>
        <taxon>Bacillales</taxon>
        <taxon>Bacillaceae</taxon>
        <taxon>Cytobacillus</taxon>
    </lineage>
</organism>
<feature type="transmembrane region" description="Helical" evidence="19">
    <location>
        <begin position="62"/>
        <end position="83"/>
    </location>
</feature>
<evidence type="ECO:0000256" key="9">
    <source>
        <dbReference type="ARBA" id="ARBA00022679"/>
    </source>
</evidence>
<feature type="transmembrane region" description="Helical" evidence="19">
    <location>
        <begin position="111"/>
        <end position="130"/>
    </location>
</feature>
<comment type="catalytic activity">
    <reaction evidence="17 19">
        <text>alpha-ribazole + adenosylcob(III)inamide-GDP = adenosylcob(III)alamin + GMP + H(+)</text>
        <dbReference type="Rhea" id="RHEA:16049"/>
        <dbReference type="ChEBI" id="CHEBI:10329"/>
        <dbReference type="ChEBI" id="CHEBI:15378"/>
        <dbReference type="ChEBI" id="CHEBI:18408"/>
        <dbReference type="ChEBI" id="CHEBI:58115"/>
        <dbReference type="ChEBI" id="CHEBI:60487"/>
        <dbReference type="EC" id="2.7.8.26"/>
    </reaction>
</comment>
<evidence type="ECO:0000256" key="6">
    <source>
        <dbReference type="ARBA" id="ARBA00015850"/>
    </source>
</evidence>
<evidence type="ECO:0000256" key="15">
    <source>
        <dbReference type="ARBA" id="ARBA00032605"/>
    </source>
</evidence>
<dbReference type="GO" id="GO:0008818">
    <property type="term" value="F:cobalamin 5'-phosphate synthase activity"/>
    <property type="evidence" value="ECO:0007669"/>
    <property type="project" value="UniProtKB-UniRule"/>
</dbReference>
<protein>
    <recommendedName>
        <fullName evidence="6 19">Adenosylcobinamide-GDP ribazoletransferase</fullName>
        <ecNumber evidence="5 19">2.7.8.26</ecNumber>
    </recommendedName>
    <alternativeName>
        <fullName evidence="16 19">Cobalamin synthase</fullName>
    </alternativeName>
    <alternativeName>
        <fullName evidence="15 19">Cobalamin-5'-phosphate synthase</fullName>
    </alternativeName>
</protein>
<evidence type="ECO:0000256" key="11">
    <source>
        <dbReference type="ARBA" id="ARBA00022842"/>
    </source>
</evidence>
<evidence type="ECO:0000256" key="10">
    <source>
        <dbReference type="ARBA" id="ARBA00022692"/>
    </source>
</evidence>
<proteinExistence type="inferred from homology"/>
<dbReference type="OrthoDB" id="9794626at2"/>
<dbReference type="Proteomes" id="UP000293846">
    <property type="component" value="Unassembled WGS sequence"/>
</dbReference>
<dbReference type="GO" id="GO:0051073">
    <property type="term" value="F:adenosylcobinamide-GDP ribazoletransferase activity"/>
    <property type="evidence" value="ECO:0007669"/>
    <property type="project" value="UniProtKB-UniRule"/>
</dbReference>
<reference evidence="20 21" key="1">
    <citation type="submission" date="2019-03" db="EMBL/GenBank/DDBJ databases">
        <authorList>
            <person name="Jensen L."/>
            <person name="Storgaard J."/>
            <person name="Sulaj E."/>
            <person name="Schramm A."/>
            <person name="Marshall I.P.G."/>
        </authorList>
    </citation>
    <scope>NUCLEOTIDE SEQUENCE [LARGE SCALE GENOMIC DNA]</scope>
    <source>
        <strain evidence="20 21">2017H2G3</strain>
    </source>
</reference>
<dbReference type="InterPro" id="IPR003805">
    <property type="entry name" value="CobS"/>
</dbReference>
<gene>
    <name evidence="19 20" type="primary">cobS</name>
    <name evidence="20" type="ORF">E0Y62_13170</name>
</gene>
<name>A0A4R1AU97_9BACI</name>
<dbReference type="EMBL" id="SJTH01000014">
    <property type="protein sequence ID" value="TCJ03711.1"/>
    <property type="molecule type" value="Genomic_DNA"/>
</dbReference>
<evidence type="ECO:0000256" key="3">
    <source>
        <dbReference type="ARBA" id="ARBA00004663"/>
    </source>
</evidence>
<dbReference type="NCBIfam" id="TIGR00317">
    <property type="entry name" value="cobS"/>
    <property type="match status" value="1"/>
</dbReference>
<evidence type="ECO:0000256" key="4">
    <source>
        <dbReference type="ARBA" id="ARBA00010561"/>
    </source>
</evidence>
<feature type="transmembrane region" description="Helical" evidence="19">
    <location>
        <begin position="182"/>
        <end position="199"/>
    </location>
</feature>
<keyword evidence="11 19" id="KW-0460">Magnesium</keyword>
<dbReference type="UniPathway" id="UPA00148">
    <property type="reaction ID" value="UER00238"/>
</dbReference>
<dbReference type="STRING" id="1742358.GCA_001439605_02764"/>
<keyword evidence="9 19" id="KW-0808">Transferase</keyword>
<dbReference type="GO" id="GO:0009236">
    <property type="term" value="P:cobalamin biosynthetic process"/>
    <property type="evidence" value="ECO:0007669"/>
    <property type="project" value="UniProtKB-UniRule"/>
</dbReference>
<evidence type="ECO:0000256" key="1">
    <source>
        <dbReference type="ARBA" id="ARBA00001946"/>
    </source>
</evidence>
<keyword evidence="13 19" id="KW-0472">Membrane</keyword>
<accession>A0A4R1AU97</accession>
<dbReference type="PANTHER" id="PTHR34148:SF1">
    <property type="entry name" value="ADENOSYLCOBINAMIDE-GDP RIBAZOLETRANSFERASE"/>
    <property type="match status" value="1"/>
</dbReference>
<keyword evidence="21" id="KW-1185">Reference proteome</keyword>
<sequence>MKWLKGLLINFQFFTSIPIPIELPMDKDHLEKAIKTFPLLGLIQGGIYAFLFYAVIHWTPFSVLTAALVLWLAGIIITGGIHLDGWMDASDAFFSYRDREKRLEIMKDPRTGAFGVLSIIVLLSTKFFFIYEISQKVQPATFFFIAIIPFFSKMVMGVLLLKVKAAKKEGLGTLFKNASNKRTLFIYPIYVILLFAAAAMLFNQIIVGIIVFTIVSILVLLILTKKVISWFGGMTGDVLGASVEGMELALWMTLWLFHYFAMG</sequence>
<evidence type="ECO:0000256" key="19">
    <source>
        <dbReference type="HAMAP-Rule" id="MF_00719"/>
    </source>
</evidence>
<dbReference type="GO" id="GO:0005886">
    <property type="term" value="C:plasma membrane"/>
    <property type="evidence" value="ECO:0007669"/>
    <property type="project" value="UniProtKB-SubCell"/>
</dbReference>
<evidence type="ECO:0000256" key="17">
    <source>
        <dbReference type="ARBA" id="ARBA00048623"/>
    </source>
</evidence>
<comment type="subcellular location">
    <subcellularLocation>
        <location evidence="2 19">Cell membrane</location>
        <topology evidence="2 19">Multi-pass membrane protein</topology>
    </subcellularLocation>
</comment>
<feature type="transmembrane region" description="Helical" evidence="19">
    <location>
        <begin position="142"/>
        <end position="161"/>
    </location>
</feature>
<feature type="transmembrane region" description="Helical" evidence="19">
    <location>
        <begin position="37"/>
        <end position="56"/>
    </location>
</feature>
<comment type="similarity">
    <text evidence="4 19">Belongs to the CobS family.</text>
</comment>
<keyword evidence="10 19" id="KW-0812">Transmembrane</keyword>
<evidence type="ECO:0000256" key="14">
    <source>
        <dbReference type="ARBA" id="ARBA00025228"/>
    </source>
</evidence>
<keyword evidence="7 19" id="KW-1003">Cell membrane</keyword>
<comment type="catalytic activity">
    <reaction evidence="18 19">
        <text>alpha-ribazole 5'-phosphate + adenosylcob(III)inamide-GDP = adenosylcob(III)alamin 5'-phosphate + GMP + H(+)</text>
        <dbReference type="Rhea" id="RHEA:23560"/>
        <dbReference type="ChEBI" id="CHEBI:15378"/>
        <dbReference type="ChEBI" id="CHEBI:57918"/>
        <dbReference type="ChEBI" id="CHEBI:58115"/>
        <dbReference type="ChEBI" id="CHEBI:60487"/>
        <dbReference type="ChEBI" id="CHEBI:60493"/>
        <dbReference type="EC" id="2.7.8.26"/>
    </reaction>
</comment>